<reference evidence="8 9" key="1">
    <citation type="submission" date="2016-08" db="EMBL/GenBank/DDBJ databases">
        <title>Campylobacter species from sea mammals.</title>
        <authorList>
            <person name="Gilbert M.J."/>
            <person name="Byrne B.A."/>
            <person name="Zomer A.L."/>
            <person name="Wagenaar J.A."/>
        </authorList>
    </citation>
    <scope>NUCLEOTIDE SEQUENCE [LARGE SCALE GENOMIC DNA]</scope>
    <source>
        <strain evidence="8 9">1105248</strain>
    </source>
</reference>
<dbReference type="InterPro" id="IPR037185">
    <property type="entry name" value="EmrE-like"/>
</dbReference>
<feature type="transmembrane region" description="Helical" evidence="6">
    <location>
        <begin position="179"/>
        <end position="200"/>
    </location>
</feature>
<evidence type="ECO:0000259" key="7">
    <source>
        <dbReference type="Pfam" id="PF00892"/>
    </source>
</evidence>
<dbReference type="InterPro" id="IPR000620">
    <property type="entry name" value="EamA_dom"/>
</dbReference>
<feature type="transmembrane region" description="Helical" evidence="6">
    <location>
        <begin position="98"/>
        <end position="117"/>
    </location>
</feature>
<keyword evidence="2" id="KW-1003">Cell membrane</keyword>
<keyword evidence="3 6" id="KW-0812">Transmembrane</keyword>
<gene>
    <name evidence="8" type="ORF">BFG04_04725</name>
</gene>
<dbReference type="GO" id="GO:0005886">
    <property type="term" value="C:plasma membrane"/>
    <property type="evidence" value="ECO:0007669"/>
    <property type="project" value="UniProtKB-SubCell"/>
</dbReference>
<keyword evidence="4 6" id="KW-1133">Transmembrane helix</keyword>
<dbReference type="Pfam" id="PF00892">
    <property type="entry name" value="EamA"/>
    <property type="match status" value="2"/>
</dbReference>
<evidence type="ECO:0000313" key="8">
    <source>
        <dbReference type="EMBL" id="OPA76394.1"/>
    </source>
</evidence>
<feature type="transmembrane region" description="Helical" evidence="6">
    <location>
        <begin position="124"/>
        <end position="141"/>
    </location>
</feature>
<dbReference type="AlphaFoldDB" id="A0AAX0LA94"/>
<dbReference type="PANTHER" id="PTHR42920:SF5">
    <property type="entry name" value="EAMA DOMAIN-CONTAINING PROTEIN"/>
    <property type="match status" value="1"/>
</dbReference>
<feature type="domain" description="EamA" evidence="7">
    <location>
        <begin position="150"/>
        <end position="283"/>
    </location>
</feature>
<protein>
    <recommendedName>
        <fullName evidence="7">EamA domain-containing protein</fullName>
    </recommendedName>
</protein>
<evidence type="ECO:0000256" key="2">
    <source>
        <dbReference type="ARBA" id="ARBA00022475"/>
    </source>
</evidence>
<feature type="transmembrane region" description="Helical" evidence="6">
    <location>
        <begin position="39"/>
        <end position="57"/>
    </location>
</feature>
<dbReference type="InterPro" id="IPR051258">
    <property type="entry name" value="Diverse_Substrate_Transporter"/>
</dbReference>
<dbReference type="EMBL" id="MCRK01000039">
    <property type="protein sequence ID" value="OPA76394.1"/>
    <property type="molecule type" value="Genomic_DNA"/>
</dbReference>
<dbReference type="PANTHER" id="PTHR42920">
    <property type="entry name" value="OS03G0707200 PROTEIN-RELATED"/>
    <property type="match status" value="1"/>
</dbReference>
<feature type="transmembrane region" description="Helical" evidence="6">
    <location>
        <begin position="153"/>
        <end position="172"/>
    </location>
</feature>
<evidence type="ECO:0000256" key="4">
    <source>
        <dbReference type="ARBA" id="ARBA00022989"/>
    </source>
</evidence>
<name>A0AAX0LA94_9BACT</name>
<keyword evidence="5 6" id="KW-0472">Membrane</keyword>
<evidence type="ECO:0000256" key="1">
    <source>
        <dbReference type="ARBA" id="ARBA00004651"/>
    </source>
</evidence>
<feature type="domain" description="EamA" evidence="7">
    <location>
        <begin position="12"/>
        <end position="140"/>
    </location>
</feature>
<dbReference type="SUPFAM" id="SSF103481">
    <property type="entry name" value="Multidrug resistance efflux transporter EmrE"/>
    <property type="match status" value="2"/>
</dbReference>
<organism evidence="8 9">
    <name type="scientific">Campylobacter pinnipediorum subsp. pinnipediorum</name>
    <dbReference type="NCBI Taxonomy" id="1660067"/>
    <lineage>
        <taxon>Bacteria</taxon>
        <taxon>Pseudomonadati</taxon>
        <taxon>Campylobacterota</taxon>
        <taxon>Epsilonproteobacteria</taxon>
        <taxon>Campylobacterales</taxon>
        <taxon>Campylobacteraceae</taxon>
        <taxon>Campylobacter</taxon>
    </lineage>
</organism>
<feature type="transmembrane region" description="Helical" evidence="6">
    <location>
        <begin position="69"/>
        <end position="86"/>
    </location>
</feature>
<comment type="caution">
    <text evidence="8">The sequence shown here is derived from an EMBL/GenBank/DDBJ whole genome shotgun (WGS) entry which is preliminary data.</text>
</comment>
<evidence type="ECO:0000313" key="9">
    <source>
        <dbReference type="Proteomes" id="UP000189728"/>
    </source>
</evidence>
<comment type="subcellular location">
    <subcellularLocation>
        <location evidence="1">Cell membrane</location>
        <topology evidence="1">Multi-pass membrane protein</topology>
    </subcellularLocation>
</comment>
<feature type="transmembrane region" description="Helical" evidence="6">
    <location>
        <begin position="212"/>
        <end position="231"/>
    </location>
</feature>
<evidence type="ECO:0000256" key="3">
    <source>
        <dbReference type="ARBA" id="ARBA00022692"/>
    </source>
</evidence>
<sequence>MFFSRQITEFKADFALLITAFIWGAALLPIVASLKTNDVFTILFWRFFISALIMGLIAYKFDKFFDKQAIKYGSILGLTLFLGTSFQTSALKYTYSSSVSFIVSLYILFIPFMSFMLFKKKVGIYSYVGMFFGVLGLFLLKRNLEFGFGKGEILSICSAVSLAFHIVFMGYFTKKSELFTFLASQFLVISICCFLFSYAFRGGVVPVLDYAFYKAMIITIFFSTVIGFGIEGLMLRYTTPVKAAIIFIFKSVTAGFLGYFFGGEDLNSIQILGACIIIAGILISEVGPYLNKKSQKI</sequence>
<dbReference type="Proteomes" id="UP000189728">
    <property type="component" value="Unassembled WGS sequence"/>
</dbReference>
<feature type="transmembrane region" description="Helical" evidence="6">
    <location>
        <begin position="12"/>
        <end position="33"/>
    </location>
</feature>
<evidence type="ECO:0000256" key="5">
    <source>
        <dbReference type="ARBA" id="ARBA00023136"/>
    </source>
</evidence>
<dbReference type="RefSeq" id="WP_078397776.1">
    <property type="nucleotide sequence ID" value="NZ_MCRK01000039.1"/>
</dbReference>
<evidence type="ECO:0000256" key="6">
    <source>
        <dbReference type="SAM" id="Phobius"/>
    </source>
</evidence>
<feature type="transmembrane region" description="Helical" evidence="6">
    <location>
        <begin position="268"/>
        <end position="290"/>
    </location>
</feature>
<proteinExistence type="predicted"/>
<accession>A0AAX0LA94</accession>
<feature type="transmembrane region" description="Helical" evidence="6">
    <location>
        <begin position="243"/>
        <end position="262"/>
    </location>
</feature>